<dbReference type="STRING" id="649747.HMPREF0083_01241"/>
<evidence type="ECO:0000259" key="2">
    <source>
        <dbReference type="Pfam" id="PF06713"/>
    </source>
</evidence>
<organism evidence="3 4">
    <name type="scientific">Aneurinibacillus aneurinilyticus ATCC 12856</name>
    <dbReference type="NCBI Taxonomy" id="649747"/>
    <lineage>
        <taxon>Bacteria</taxon>
        <taxon>Bacillati</taxon>
        <taxon>Bacillota</taxon>
        <taxon>Bacilli</taxon>
        <taxon>Bacillales</taxon>
        <taxon>Paenibacillaceae</taxon>
        <taxon>Aneurinibacillus group</taxon>
        <taxon>Aneurinibacillus</taxon>
    </lineage>
</organism>
<feature type="transmembrane region" description="Helical" evidence="1">
    <location>
        <begin position="20"/>
        <end position="42"/>
    </location>
</feature>
<name>U1YIP0_ANEAE</name>
<feature type="non-terminal residue" evidence="3">
    <location>
        <position position="1"/>
    </location>
</feature>
<keyword evidence="4" id="KW-1185">Reference proteome</keyword>
<dbReference type="GO" id="GO:0030153">
    <property type="term" value="P:bacteriocin immunity"/>
    <property type="evidence" value="ECO:0007669"/>
    <property type="project" value="InterPro"/>
</dbReference>
<accession>U1YIP0</accession>
<comment type="caution">
    <text evidence="3">The sequence shown here is derived from an EMBL/GenBank/DDBJ whole genome shotgun (WGS) entry which is preliminary data.</text>
</comment>
<evidence type="ECO:0000256" key="1">
    <source>
        <dbReference type="SAM" id="Phobius"/>
    </source>
</evidence>
<keyword evidence="1" id="KW-1133">Transmembrane helix</keyword>
<feature type="domain" description="Uncharacterized protein YyaB-like PH" evidence="2">
    <location>
        <begin position="38"/>
        <end position="111"/>
    </location>
</feature>
<dbReference type="HOGENOM" id="CLU_2066257_0_0_9"/>
<dbReference type="Pfam" id="PF06713">
    <property type="entry name" value="bPH_4"/>
    <property type="match status" value="1"/>
</dbReference>
<evidence type="ECO:0000313" key="3">
    <source>
        <dbReference type="EMBL" id="ERI10656.1"/>
    </source>
</evidence>
<dbReference type="GeneID" id="92837141"/>
<dbReference type="InterPro" id="IPR009589">
    <property type="entry name" value="PH_YyaB-like"/>
</dbReference>
<keyword evidence="1" id="KW-0812">Transmembrane</keyword>
<dbReference type="AlphaFoldDB" id="U1YIP0"/>
<dbReference type="EMBL" id="AWSJ01000082">
    <property type="protein sequence ID" value="ERI10656.1"/>
    <property type="molecule type" value="Genomic_DNA"/>
</dbReference>
<keyword evidence="1" id="KW-0472">Membrane</keyword>
<proteinExistence type="predicted"/>
<dbReference type="eggNOG" id="COG3428">
    <property type="taxonomic scope" value="Bacteria"/>
</dbReference>
<evidence type="ECO:0000313" key="4">
    <source>
        <dbReference type="Proteomes" id="UP000016511"/>
    </source>
</evidence>
<protein>
    <recommendedName>
        <fullName evidence="2">Uncharacterized protein YyaB-like PH domain-containing protein</fullName>
    </recommendedName>
</protein>
<sequence>WWLPSHGSLGQLDIVDMIVIFFLSVALPVFLLWIWLTTYYVLDENNLIIKCGPFRKTIPLNTIKSVKKTMNPLSSPALSLKRLEIIHGQHSMTLISPKNRDEFIKILQRRCPQAKVFP</sequence>
<dbReference type="Proteomes" id="UP000016511">
    <property type="component" value="Unassembled WGS sequence"/>
</dbReference>
<reference evidence="3 4" key="1">
    <citation type="submission" date="2013-08" db="EMBL/GenBank/DDBJ databases">
        <authorList>
            <person name="Weinstock G."/>
            <person name="Sodergren E."/>
            <person name="Wylie T."/>
            <person name="Fulton L."/>
            <person name="Fulton R."/>
            <person name="Fronick C."/>
            <person name="O'Laughlin M."/>
            <person name="Godfrey J."/>
            <person name="Miner T."/>
            <person name="Herter B."/>
            <person name="Appelbaum E."/>
            <person name="Cordes M."/>
            <person name="Lek S."/>
            <person name="Wollam A."/>
            <person name="Pepin K.H."/>
            <person name="Palsikar V.B."/>
            <person name="Mitreva M."/>
            <person name="Wilson R.K."/>
        </authorList>
    </citation>
    <scope>NUCLEOTIDE SEQUENCE [LARGE SCALE GENOMIC DNA]</scope>
    <source>
        <strain evidence="3 4">ATCC 12856</strain>
    </source>
</reference>
<dbReference type="RefSeq" id="WP_021618913.1">
    <property type="nucleotide sequence ID" value="NZ_KE952652.1"/>
</dbReference>
<gene>
    <name evidence="3" type="ORF">HMPREF0083_01241</name>
</gene>